<gene>
    <name evidence="2" type="ORF">GCM10009839_12630</name>
</gene>
<name>A0ABN2TS00_9ACTN</name>
<evidence type="ECO:0000313" key="2">
    <source>
        <dbReference type="EMBL" id="GAA2018051.1"/>
    </source>
</evidence>
<evidence type="ECO:0000313" key="3">
    <source>
        <dbReference type="Proteomes" id="UP001500751"/>
    </source>
</evidence>
<comment type="caution">
    <text evidence="2">The sequence shown here is derived from an EMBL/GenBank/DDBJ whole genome shotgun (WGS) entry which is preliminary data.</text>
</comment>
<reference evidence="2 3" key="1">
    <citation type="journal article" date="2019" name="Int. J. Syst. Evol. Microbiol.">
        <title>The Global Catalogue of Microorganisms (GCM) 10K type strain sequencing project: providing services to taxonomists for standard genome sequencing and annotation.</title>
        <authorList>
            <consortium name="The Broad Institute Genomics Platform"/>
            <consortium name="The Broad Institute Genome Sequencing Center for Infectious Disease"/>
            <person name="Wu L."/>
            <person name="Ma J."/>
        </authorList>
    </citation>
    <scope>NUCLEOTIDE SEQUENCE [LARGE SCALE GENOMIC DNA]</scope>
    <source>
        <strain evidence="2 3">JCM 16014</strain>
    </source>
</reference>
<dbReference type="EMBL" id="BAAAQN010000005">
    <property type="protein sequence ID" value="GAA2018051.1"/>
    <property type="molecule type" value="Genomic_DNA"/>
</dbReference>
<dbReference type="RefSeq" id="WP_344664540.1">
    <property type="nucleotide sequence ID" value="NZ_BAAAQN010000005.1"/>
</dbReference>
<organism evidence="2 3">
    <name type="scientific">Catenulispora yoronensis</name>
    <dbReference type="NCBI Taxonomy" id="450799"/>
    <lineage>
        <taxon>Bacteria</taxon>
        <taxon>Bacillati</taxon>
        <taxon>Actinomycetota</taxon>
        <taxon>Actinomycetes</taxon>
        <taxon>Catenulisporales</taxon>
        <taxon>Catenulisporaceae</taxon>
        <taxon>Catenulispora</taxon>
    </lineage>
</organism>
<proteinExistence type="predicted"/>
<dbReference type="Proteomes" id="UP001500751">
    <property type="component" value="Unassembled WGS sequence"/>
</dbReference>
<evidence type="ECO:0000256" key="1">
    <source>
        <dbReference type="SAM" id="Phobius"/>
    </source>
</evidence>
<keyword evidence="1" id="KW-0812">Transmembrane</keyword>
<feature type="transmembrane region" description="Helical" evidence="1">
    <location>
        <begin position="278"/>
        <end position="297"/>
    </location>
</feature>
<protein>
    <submittedName>
        <fullName evidence="2">Uncharacterized protein</fullName>
    </submittedName>
</protein>
<accession>A0ABN2TS00</accession>
<feature type="transmembrane region" description="Helical" evidence="1">
    <location>
        <begin position="29"/>
        <end position="47"/>
    </location>
</feature>
<keyword evidence="1" id="KW-0472">Membrane</keyword>
<sequence length="325" mass="34907">MRLRTRRLGSTEPDPYSFGSRPYDLVKEFVLALAAVVVLTVALAAVFSSPDVKPMTIASWANADPGDFTTTALAELDGSSDTAGYGPPYNTASDGQKLGPLALAKAAGVTHPIDTAEAFVVRPLESVPQSPVVADALHTWTSAGPDQQTKWTDAYSDALTKADGDLSKIAPGDYGPVPTMLAGLTYQAQNGSLDSELLAEGGSGSGSESSFYHSDYTLPLSFLADGSDLSAQAETQHLTGTQWGMMNEVGDFPGQVWLAPFTFWYQISPYKTSDNGDVLVWGTMAVLSAILLFLPFIPGLRSIPRFVPVYRLIWRDHYRSQAEQE</sequence>
<keyword evidence="3" id="KW-1185">Reference proteome</keyword>
<keyword evidence="1" id="KW-1133">Transmembrane helix</keyword>